<dbReference type="Proteomes" id="UP000186019">
    <property type="component" value="Unassembled WGS sequence"/>
</dbReference>
<dbReference type="SMART" id="SM00382">
    <property type="entry name" value="AAA"/>
    <property type="match status" value="1"/>
</dbReference>
<organism evidence="4 5">
    <name type="scientific">Roseovarius nanhaiticus</name>
    <dbReference type="NCBI Taxonomy" id="573024"/>
    <lineage>
        <taxon>Bacteria</taxon>
        <taxon>Pseudomonadati</taxon>
        <taxon>Pseudomonadota</taxon>
        <taxon>Alphaproteobacteria</taxon>
        <taxon>Rhodobacterales</taxon>
        <taxon>Roseobacteraceae</taxon>
        <taxon>Roseovarius</taxon>
    </lineage>
</organism>
<dbReference type="RefSeq" id="WP_076533007.1">
    <property type="nucleotide sequence ID" value="NZ_FOAC01000001.1"/>
</dbReference>
<keyword evidence="5" id="KW-1185">Reference proteome</keyword>
<keyword evidence="2 4" id="KW-0067">ATP-binding</keyword>
<accession>A0A1N7GE66</accession>
<dbReference type="InterPro" id="IPR017871">
    <property type="entry name" value="ABC_transporter-like_CS"/>
</dbReference>
<name>A0A1N7GE66_9RHOB</name>
<sequence length="260" mass="27402">MSLLTLDRLSVRMRGRAIVSDVSLTIEPGEFVGLIGPNGAGKTTLMRAALGLIPAQGHSSLAAMAPRERARAAAWMPQAREIAWPVTVETLVMLGRVPHLGAGQRASPEDRAAVDAAIAQMGLQPLRGRAATRLSGGEAARVLIARALAQQTPLLMADEPTAGLDPAHQISTMETFAALAAEGKSCLVSLHDLGLAVRHCTRLILIAPQSAMEDGQGGLVADGAPEDVLTPERLDHVFGIEAAFRRGEDGPLFQPLRVTR</sequence>
<evidence type="ECO:0000259" key="3">
    <source>
        <dbReference type="PROSITE" id="PS50893"/>
    </source>
</evidence>
<proteinExistence type="predicted"/>
<dbReference type="STRING" id="573024.SAMN05216208_0171"/>
<dbReference type="GO" id="GO:0005524">
    <property type="term" value="F:ATP binding"/>
    <property type="evidence" value="ECO:0007669"/>
    <property type="project" value="UniProtKB-KW"/>
</dbReference>
<dbReference type="AlphaFoldDB" id="A0A1N7GE66"/>
<dbReference type="PROSITE" id="PS00211">
    <property type="entry name" value="ABC_TRANSPORTER_1"/>
    <property type="match status" value="1"/>
</dbReference>
<feature type="domain" description="ABC transporter" evidence="3">
    <location>
        <begin position="4"/>
        <end position="233"/>
    </location>
</feature>
<evidence type="ECO:0000313" key="4">
    <source>
        <dbReference type="EMBL" id="SIS10802.1"/>
    </source>
</evidence>
<dbReference type="PROSITE" id="PS50893">
    <property type="entry name" value="ABC_TRANSPORTER_2"/>
    <property type="match status" value="1"/>
</dbReference>
<dbReference type="SUPFAM" id="SSF52540">
    <property type="entry name" value="P-loop containing nucleoside triphosphate hydrolases"/>
    <property type="match status" value="1"/>
</dbReference>
<keyword evidence="1" id="KW-0547">Nucleotide-binding</keyword>
<evidence type="ECO:0000256" key="1">
    <source>
        <dbReference type="ARBA" id="ARBA00022741"/>
    </source>
</evidence>
<gene>
    <name evidence="4" type="ORF">SAMN05421666_1964</name>
</gene>
<protein>
    <submittedName>
        <fullName evidence="4">Iron complex transport system ATP-binding protein</fullName>
    </submittedName>
</protein>
<dbReference type="Pfam" id="PF00005">
    <property type="entry name" value="ABC_tran"/>
    <property type="match status" value="1"/>
</dbReference>
<dbReference type="OrthoDB" id="9805601at2"/>
<dbReference type="EMBL" id="FTNV01000001">
    <property type="protein sequence ID" value="SIS10802.1"/>
    <property type="molecule type" value="Genomic_DNA"/>
</dbReference>
<evidence type="ECO:0000313" key="5">
    <source>
        <dbReference type="Proteomes" id="UP000186019"/>
    </source>
</evidence>
<dbReference type="PANTHER" id="PTHR42794">
    <property type="entry name" value="HEMIN IMPORT ATP-BINDING PROTEIN HMUV"/>
    <property type="match status" value="1"/>
</dbReference>
<dbReference type="Gene3D" id="3.40.50.300">
    <property type="entry name" value="P-loop containing nucleotide triphosphate hydrolases"/>
    <property type="match status" value="1"/>
</dbReference>
<dbReference type="InterPro" id="IPR027417">
    <property type="entry name" value="P-loop_NTPase"/>
</dbReference>
<dbReference type="InterPro" id="IPR003593">
    <property type="entry name" value="AAA+_ATPase"/>
</dbReference>
<dbReference type="GO" id="GO:0016887">
    <property type="term" value="F:ATP hydrolysis activity"/>
    <property type="evidence" value="ECO:0007669"/>
    <property type="project" value="InterPro"/>
</dbReference>
<dbReference type="InterPro" id="IPR003439">
    <property type="entry name" value="ABC_transporter-like_ATP-bd"/>
</dbReference>
<evidence type="ECO:0000256" key="2">
    <source>
        <dbReference type="ARBA" id="ARBA00022840"/>
    </source>
</evidence>
<dbReference type="PANTHER" id="PTHR42794:SF2">
    <property type="entry name" value="ABC TRANSPORTER ATP-BINDING PROTEIN"/>
    <property type="match status" value="1"/>
</dbReference>
<reference evidence="5" key="1">
    <citation type="submission" date="2017-01" db="EMBL/GenBank/DDBJ databases">
        <authorList>
            <person name="Varghese N."/>
            <person name="Submissions S."/>
        </authorList>
    </citation>
    <scope>NUCLEOTIDE SEQUENCE [LARGE SCALE GENOMIC DNA]</scope>
    <source>
        <strain evidence="5">DSM 29590</strain>
    </source>
</reference>